<dbReference type="Pfam" id="PF00850">
    <property type="entry name" value="Hist_deacetyl"/>
    <property type="match status" value="1"/>
</dbReference>
<comment type="similarity">
    <text evidence="1">Belongs to the histone deacetylase family.</text>
</comment>
<dbReference type="SUPFAM" id="SSF52768">
    <property type="entry name" value="Arginase/deacetylase"/>
    <property type="match status" value="1"/>
</dbReference>
<name>A0ABW5SF35_9FLAO</name>
<evidence type="ECO:0000256" key="1">
    <source>
        <dbReference type="ARBA" id="ARBA00005947"/>
    </source>
</evidence>
<dbReference type="InterPro" id="IPR044150">
    <property type="entry name" value="HDAC_classIV"/>
</dbReference>
<dbReference type="CDD" id="cd09993">
    <property type="entry name" value="HDAC_classIV"/>
    <property type="match status" value="1"/>
</dbReference>
<evidence type="ECO:0000313" key="4">
    <source>
        <dbReference type="EMBL" id="MFD2697772.1"/>
    </source>
</evidence>
<dbReference type="EMBL" id="JBHULZ010000033">
    <property type="protein sequence ID" value="MFD2697772.1"/>
    <property type="molecule type" value="Genomic_DNA"/>
</dbReference>
<keyword evidence="2" id="KW-0378">Hydrolase</keyword>
<evidence type="ECO:0000256" key="2">
    <source>
        <dbReference type="ARBA" id="ARBA00022801"/>
    </source>
</evidence>
<organism evidence="4 5">
    <name type="scientific">Mesonia sediminis</name>
    <dbReference type="NCBI Taxonomy" id="1703946"/>
    <lineage>
        <taxon>Bacteria</taxon>
        <taxon>Pseudomonadati</taxon>
        <taxon>Bacteroidota</taxon>
        <taxon>Flavobacteriia</taxon>
        <taxon>Flavobacteriales</taxon>
        <taxon>Flavobacteriaceae</taxon>
        <taxon>Mesonia</taxon>
    </lineage>
</organism>
<feature type="domain" description="Histone deacetylase" evidence="3">
    <location>
        <begin position="18"/>
        <end position="289"/>
    </location>
</feature>
<gene>
    <name evidence="4" type="ORF">ACFSQ0_07180</name>
</gene>
<comment type="caution">
    <text evidence="4">The sequence shown here is derived from an EMBL/GenBank/DDBJ whole genome shotgun (WGS) entry which is preliminary data.</text>
</comment>
<dbReference type="Proteomes" id="UP001597357">
    <property type="component" value="Unassembled WGS sequence"/>
</dbReference>
<dbReference type="InterPro" id="IPR037138">
    <property type="entry name" value="His_deacetylse_dom_sf"/>
</dbReference>
<dbReference type="PANTHER" id="PTHR10625">
    <property type="entry name" value="HISTONE DEACETYLASE HDAC1-RELATED"/>
    <property type="match status" value="1"/>
</dbReference>
<dbReference type="InterPro" id="IPR023696">
    <property type="entry name" value="Ureohydrolase_dom_sf"/>
</dbReference>
<keyword evidence="5" id="KW-1185">Reference proteome</keyword>
<dbReference type="InterPro" id="IPR000286">
    <property type="entry name" value="HDACs"/>
</dbReference>
<dbReference type="InterPro" id="IPR023801">
    <property type="entry name" value="His_deacetylse_dom"/>
</dbReference>
<dbReference type="PANTHER" id="PTHR10625:SF19">
    <property type="entry name" value="HISTONE DEACETYLASE 12"/>
    <property type="match status" value="1"/>
</dbReference>
<sequence>MLQIAFAPCYVQELPPKHRFPMAKYELLPQQLLREGIVEQKHFFEPQAINHKHFLAVHDAEYFYDFLNLKFTQKQIRKSGFPLSRSLVNRELLIAAGTLQASLHALKQGVGMNIAGGTHHAYADSAEGFCMLNDQAIAAQYLLNHQLAQQILIIDLDVHQGNGTAKIFENEKRVFTFSMHGEKNYPFKKEKSDLDIALPNDTGDDAYLQILKEKLPQLLDQVQPDFVFYLSGVDVLATDKLGKLSLSQAGCKMRDQMVLEQLKARNLPVEISMGGGYSPAIKHIVNAHANTFKLVQAIYY</sequence>
<protein>
    <submittedName>
        <fullName evidence="4">Histone deacetylase</fullName>
    </submittedName>
</protein>
<dbReference type="PRINTS" id="PR01270">
    <property type="entry name" value="HDASUPER"/>
</dbReference>
<dbReference type="RefSeq" id="WP_379046255.1">
    <property type="nucleotide sequence ID" value="NZ_JBHULZ010000033.1"/>
</dbReference>
<reference evidence="5" key="1">
    <citation type="journal article" date="2019" name="Int. J. Syst. Evol. Microbiol.">
        <title>The Global Catalogue of Microorganisms (GCM) 10K type strain sequencing project: providing services to taxonomists for standard genome sequencing and annotation.</title>
        <authorList>
            <consortium name="The Broad Institute Genomics Platform"/>
            <consortium name="The Broad Institute Genome Sequencing Center for Infectious Disease"/>
            <person name="Wu L."/>
            <person name="Ma J."/>
        </authorList>
    </citation>
    <scope>NUCLEOTIDE SEQUENCE [LARGE SCALE GENOMIC DNA]</scope>
    <source>
        <strain evidence="5">KCTC 42255</strain>
    </source>
</reference>
<evidence type="ECO:0000313" key="5">
    <source>
        <dbReference type="Proteomes" id="UP001597357"/>
    </source>
</evidence>
<evidence type="ECO:0000259" key="3">
    <source>
        <dbReference type="Pfam" id="PF00850"/>
    </source>
</evidence>
<accession>A0ABW5SF35</accession>
<dbReference type="Gene3D" id="3.40.800.20">
    <property type="entry name" value="Histone deacetylase domain"/>
    <property type="match status" value="1"/>
</dbReference>
<proteinExistence type="inferred from homology"/>